<protein>
    <submittedName>
        <fullName evidence="1">Uncharacterized protein</fullName>
    </submittedName>
</protein>
<organism evidence="1">
    <name type="scientific">sediment metagenome</name>
    <dbReference type="NCBI Taxonomy" id="749907"/>
    <lineage>
        <taxon>unclassified sequences</taxon>
        <taxon>metagenomes</taxon>
        <taxon>ecological metagenomes</taxon>
    </lineage>
</organism>
<reference evidence="1" key="2">
    <citation type="journal article" date="2011" name="Microb. Ecol.">
        <title>Taxonomic and Functional Metagenomic Profiling of the Microbial Community in the Anoxic Sediment of a Sub-saline Shallow Lake (Laguna de Carrizo, Central Spain).</title>
        <authorList>
            <person name="Ferrer M."/>
            <person name="Guazzaroni M.E."/>
            <person name="Richter M."/>
            <person name="Garcia-Salamanca A."/>
            <person name="Yarza P."/>
            <person name="Suarez-Suarez A."/>
            <person name="Solano J."/>
            <person name="Alcaide M."/>
            <person name="van Dillewijn P."/>
            <person name="Molina-Henares M.A."/>
            <person name="Lopez-Cortes N."/>
            <person name="Al-Ramahi Y."/>
            <person name="Guerrero C."/>
            <person name="Acosta A."/>
            <person name="de Eugenio L.I."/>
            <person name="Martinez V."/>
            <person name="Marques S."/>
            <person name="Rojo F."/>
            <person name="Santero E."/>
            <person name="Genilloud O."/>
            <person name="Perez-Perez J."/>
            <person name="Rossello-Mora R."/>
            <person name="Ramos J.L."/>
        </authorList>
    </citation>
    <scope>NUCLEOTIDE SEQUENCE</scope>
</reference>
<name>D9PGV6_9ZZZZ</name>
<dbReference type="EMBL" id="ADZX01000322">
    <property type="protein sequence ID" value="EFK97209.1"/>
    <property type="molecule type" value="Genomic_DNA"/>
</dbReference>
<evidence type="ECO:0000313" key="1">
    <source>
        <dbReference type="EMBL" id="EFK97209.1"/>
    </source>
</evidence>
<gene>
    <name evidence="1" type="ORF">LDC_0753</name>
</gene>
<reference evidence="1" key="1">
    <citation type="submission" date="2010-07" db="EMBL/GenBank/DDBJ databases">
        <authorList>
            <consortium name="CONSOLIDER consortium CSD2007-00005"/>
            <person name="Guazzaroni M.-E."/>
            <person name="Richter M."/>
            <person name="Garcia-Salamanca A."/>
            <person name="Yarza P."/>
            <person name="Ferrer M."/>
        </authorList>
    </citation>
    <scope>NUCLEOTIDE SEQUENCE</scope>
</reference>
<dbReference type="AlphaFoldDB" id="D9PGV6"/>
<feature type="non-terminal residue" evidence="1">
    <location>
        <position position="1"/>
    </location>
</feature>
<accession>D9PGV6</accession>
<sequence>IAEHYLSYKGNIDSIVSSLEGKFQEFTFITFDFKTGYKIDLYKQNFFDVFIDGRSGSDFSKYLNKDFEKEELEAVISNIVSETTKIKATGGDKEAALVSLLKCRYDINFSKSVKYRDKNGDSVTLIEFEDMTGGTKSNGFT</sequence>
<comment type="caution">
    <text evidence="1">The sequence shown here is derived from an EMBL/GenBank/DDBJ whole genome shotgun (WGS) entry which is preliminary data.</text>
</comment>
<proteinExistence type="predicted"/>